<comment type="caution">
    <text evidence="1">The sequence shown here is derived from an EMBL/GenBank/DDBJ whole genome shotgun (WGS) entry which is preliminary data.</text>
</comment>
<accession>Z9JKZ9</accession>
<name>Z9JKZ9_9GAMM</name>
<dbReference type="EMBL" id="JDSQ01000007">
    <property type="protein sequence ID" value="EWS78501.1"/>
    <property type="molecule type" value="Genomic_DNA"/>
</dbReference>
<evidence type="ECO:0000313" key="1">
    <source>
        <dbReference type="EMBL" id="EWS78501.1"/>
    </source>
</evidence>
<organism evidence="1 2">
    <name type="scientific">Xylella taiwanensis</name>
    <dbReference type="NCBI Taxonomy" id="1444770"/>
    <lineage>
        <taxon>Bacteria</taxon>
        <taxon>Pseudomonadati</taxon>
        <taxon>Pseudomonadota</taxon>
        <taxon>Gammaproteobacteria</taxon>
        <taxon>Lysobacterales</taxon>
        <taxon>Lysobacteraceae</taxon>
        <taxon>Xylella</taxon>
    </lineage>
</organism>
<protein>
    <submittedName>
        <fullName evidence="1">Uncharacterized protein</fullName>
    </submittedName>
</protein>
<dbReference type="Proteomes" id="UP000020406">
    <property type="component" value="Unassembled WGS sequence"/>
</dbReference>
<evidence type="ECO:0000313" key="2">
    <source>
        <dbReference type="Proteomes" id="UP000020406"/>
    </source>
</evidence>
<dbReference type="PATRIC" id="fig|1444770.3.peg.1379"/>
<reference evidence="1 2" key="1">
    <citation type="journal article" date="2014" name="Genome Announc.">
        <title>Draft Genome Sequence of Xylella fastidiosa Pear Leaf Scorch Strain in Taiwan.</title>
        <authorList>
            <person name="Su C.C."/>
            <person name="Deng W.L."/>
            <person name="Jan F.J."/>
            <person name="Chang C.J."/>
            <person name="Huang H."/>
            <person name="Chen J."/>
        </authorList>
    </citation>
    <scope>NUCLEOTIDE SEQUENCE [LARGE SCALE GENOMIC DNA]</scope>
    <source>
        <strain evidence="1 2">PLS229</strain>
    </source>
</reference>
<gene>
    <name evidence="1" type="ORF">AF72_05805</name>
</gene>
<dbReference type="AlphaFoldDB" id="Z9JKZ9"/>
<proteinExistence type="predicted"/>
<sequence length="86" mass="9121">MAIKPLTELGGTLAELSPHAIEHLDNDAVTIVNVSIAFASSVKLNGCCSTRLTGVRSLCFAVWFGQYDVASPLYKRCACADLGCQS</sequence>